<dbReference type="RefSeq" id="WP_182041998.1">
    <property type="nucleotide sequence ID" value="NZ_JACDZE010000001.1"/>
</dbReference>
<keyword evidence="4" id="KW-1185">Reference proteome</keyword>
<dbReference type="Gene3D" id="3.30.470.20">
    <property type="entry name" value="ATP-grasp fold, B domain"/>
    <property type="match status" value="1"/>
</dbReference>
<keyword evidence="1" id="KW-0547">Nucleotide-binding</keyword>
<dbReference type="AlphaFoldDB" id="A0A838ZMS5"/>
<dbReference type="GO" id="GO:0046872">
    <property type="term" value="F:metal ion binding"/>
    <property type="evidence" value="ECO:0007669"/>
    <property type="project" value="InterPro"/>
</dbReference>
<dbReference type="GO" id="GO:0005524">
    <property type="term" value="F:ATP binding"/>
    <property type="evidence" value="ECO:0007669"/>
    <property type="project" value="UniProtKB-UniRule"/>
</dbReference>
<sequence>MKKRNILIYPCGADNALEIYESLRYSVHLNVYGANSKESIADLIIENKVITLPNISEANFVDELNRIINTYSIDLIFPTHDDVVYFLSKNKDEINTKIVGVDPNINQVARYKSKTYDLLSKYDFVPRQYFKSNEISEYPIFCKPDKGHGSIGTFKINDASDLKDELFENNVVTEFLPGDEFTVDCFSDKNNELLYAFPRKRHLVRNGVSHINVEADQATIDACFEIGKKINDELKFKGLWFFQVKEDKSGDLKLLEICPRIATTMAFDRYKGVNLPLLTTFAYFDMDVEINVMHKDIELYRYSQTKAKYKIEYENLFIDFDDTLIINGKVCLDAISLVYQSKNQGKKVYLITKHEFDLKETLKKYHIAENLFDEIIHMEMNDQKFKYMQQPASIFVDNFYKERKEVFEQIGMPVFDVDGIKSLIKN</sequence>
<keyword evidence="1" id="KW-0067">ATP-binding</keyword>
<dbReference type="SUPFAM" id="SSF56059">
    <property type="entry name" value="Glutathione synthetase ATP-binding domain-like"/>
    <property type="match status" value="1"/>
</dbReference>
<name>A0A838ZMS5_9FLAO</name>
<gene>
    <name evidence="3" type="ORF">HU137_01280</name>
</gene>
<dbReference type="CDD" id="cd01427">
    <property type="entry name" value="HAD_like"/>
    <property type="match status" value="1"/>
</dbReference>
<evidence type="ECO:0000256" key="1">
    <source>
        <dbReference type="PROSITE-ProRule" id="PRU00409"/>
    </source>
</evidence>
<feature type="domain" description="ATP-grasp" evidence="2">
    <location>
        <begin position="103"/>
        <end position="284"/>
    </location>
</feature>
<accession>A0A838ZMS5</accession>
<proteinExistence type="predicted"/>
<reference evidence="3 4" key="1">
    <citation type="submission" date="2020-07" db="EMBL/GenBank/DDBJ databases">
        <title>Moheibacter lacus sp. nov., a member of the family Flavobacteriaceae isolated from freshwater lake sediment.</title>
        <authorList>
            <person name="Liu Y."/>
        </authorList>
    </citation>
    <scope>NUCLEOTIDE SEQUENCE [LARGE SCALE GENOMIC DNA]</scope>
    <source>
        <strain evidence="3 4">BDHS18</strain>
    </source>
</reference>
<evidence type="ECO:0000313" key="4">
    <source>
        <dbReference type="Proteomes" id="UP000552241"/>
    </source>
</evidence>
<dbReference type="EMBL" id="JACDZE010000001">
    <property type="protein sequence ID" value="MBA5628397.1"/>
    <property type="molecule type" value="Genomic_DNA"/>
</dbReference>
<comment type="caution">
    <text evidence="3">The sequence shown here is derived from an EMBL/GenBank/DDBJ whole genome shotgun (WGS) entry which is preliminary data.</text>
</comment>
<dbReference type="PROSITE" id="PS50975">
    <property type="entry name" value="ATP_GRASP"/>
    <property type="match status" value="1"/>
</dbReference>
<dbReference type="Gene3D" id="3.40.50.20">
    <property type="match status" value="1"/>
</dbReference>
<evidence type="ECO:0000259" key="2">
    <source>
        <dbReference type="PROSITE" id="PS50975"/>
    </source>
</evidence>
<organism evidence="3 4">
    <name type="scientific">Moheibacter lacus</name>
    <dbReference type="NCBI Taxonomy" id="2745851"/>
    <lineage>
        <taxon>Bacteria</taxon>
        <taxon>Pseudomonadati</taxon>
        <taxon>Bacteroidota</taxon>
        <taxon>Flavobacteriia</taxon>
        <taxon>Flavobacteriales</taxon>
        <taxon>Weeksellaceae</taxon>
        <taxon>Moheibacter</taxon>
    </lineage>
</organism>
<dbReference type="Pfam" id="PF15632">
    <property type="entry name" value="ATPgrasp_Ter"/>
    <property type="match status" value="1"/>
</dbReference>
<evidence type="ECO:0000313" key="3">
    <source>
        <dbReference type="EMBL" id="MBA5628397.1"/>
    </source>
</evidence>
<dbReference type="SUPFAM" id="SSF56784">
    <property type="entry name" value="HAD-like"/>
    <property type="match status" value="1"/>
</dbReference>
<protein>
    <submittedName>
        <fullName evidence="3">ATP-grasp domain-containing protein</fullName>
    </submittedName>
</protein>
<dbReference type="Proteomes" id="UP000552241">
    <property type="component" value="Unassembled WGS sequence"/>
</dbReference>
<dbReference type="InterPro" id="IPR011761">
    <property type="entry name" value="ATP-grasp"/>
</dbReference>
<dbReference type="InterPro" id="IPR036412">
    <property type="entry name" value="HAD-like_sf"/>
</dbReference>